<evidence type="ECO:0000256" key="1">
    <source>
        <dbReference type="ARBA" id="ARBA00006479"/>
    </source>
</evidence>
<accession>A0A291GSM8</accession>
<feature type="domain" description="HTH marR-type" evidence="3">
    <location>
        <begin position="13"/>
        <end position="60"/>
    </location>
</feature>
<dbReference type="EMBL" id="CP023563">
    <property type="protein sequence ID" value="ATG52964.1"/>
    <property type="molecule type" value="Genomic_DNA"/>
</dbReference>
<dbReference type="PROSITE" id="PS01125">
    <property type="entry name" value="ROK"/>
    <property type="match status" value="1"/>
</dbReference>
<organism evidence="4 5">
    <name type="scientific">Brachybacterium vulturis</name>
    <dbReference type="NCBI Taxonomy" id="2017484"/>
    <lineage>
        <taxon>Bacteria</taxon>
        <taxon>Bacillati</taxon>
        <taxon>Actinomycetota</taxon>
        <taxon>Actinomycetes</taxon>
        <taxon>Micrococcales</taxon>
        <taxon>Dermabacteraceae</taxon>
        <taxon>Brachybacterium</taxon>
    </lineage>
</organism>
<dbReference type="InterPro" id="IPR036388">
    <property type="entry name" value="WH-like_DNA-bd_sf"/>
</dbReference>
<dbReference type="Pfam" id="PF00480">
    <property type="entry name" value="ROK"/>
    <property type="match status" value="1"/>
</dbReference>
<keyword evidence="5" id="KW-1185">Reference proteome</keyword>
<dbReference type="PANTHER" id="PTHR18964">
    <property type="entry name" value="ROK (REPRESSOR, ORF, KINASE) FAMILY"/>
    <property type="match status" value="1"/>
</dbReference>
<dbReference type="AlphaFoldDB" id="A0A291GSM8"/>
<dbReference type="GO" id="GO:0003700">
    <property type="term" value="F:DNA-binding transcription factor activity"/>
    <property type="evidence" value="ECO:0007669"/>
    <property type="project" value="InterPro"/>
</dbReference>
<dbReference type="PANTHER" id="PTHR18964:SF149">
    <property type="entry name" value="BIFUNCTIONAL UDP-N-ACETYLGLUCOSAMINE 2-EPIMERASE_N-ACETYLMANNOSAMINE KINASE"/>
    <property type="match status" value="1"/>
</dbReference>
<protein>
    <recommendedName>
        <fullName evidence="3">HTH marR-type domain-containing protein</fullName>
    </recommendedName>
</protein>
<dbReference type="InterPro" id="IPR000835">
    <property type="entry name" value="HTH_MarR-typ"/>
</dbReference>
<dbReference type="OrthoDB" id="4083144at2"/>
<dbReference type="KEGG" id="brz:CFK38_16630"/>
<dbReference type="InterPro" id="IPR049874">
    <property type="entry name" value="ROK_cs"/>
</dbReference>
<dbReference type="SUPFAM" id="SSF53067">
    <property type="entry name" value="Actin-like ATPase domain"/>
    <property type="match status" value="1"/>
</dbReference>
<dbReference type="Gene3D" id="3.30.420.40">
    <property type="match status" value="2"/>
</dbReference>
<comment type="similarity">
    <text evidence="1">Belongs to the ROK (NagC/XylR) family.</text>
</comment>
<dbReference type="Proteomes" id="UP000218165">
    <property type="component" value="Chromosome"/>
</dbReference>
<proteinExistence type="inferred from homology"/>
<dbReference type="InterPro" id="IPR036390">
    <property type="entry name" value="WH_DNA-bd_sf"/>
</dbReference>
<dbReference type="SUPFAM" id="SSF46785">
    <property type="entry name" value="Winged helix' DNA-binding domain"/>
    <property type="match status" value="1"/>
</dbReference>
<sequence>MDRQWSVRDQHRADMLALLHRGRKLTRGEIAEALRLTRTTVSDILGGLLDQGIITVTEQRSPGGRGRPAEVLGIHPGAVRFVGIDFSHTTATVCLANSAGDVIASTVATYSTGAGWEARVQQTLAAIRDLAVGEVHLEFLAGIGIGLPGPNSASWHGFSVAETSMEPFHLVRARIRELFADAFGCPVLVDHHIRFAALYEATLAGEDDLSIVYLRLSTGIGGAVLGAGTALRGAHQLAGEIGHLIADETATARDCRCGRRGCLETVASEGAVIAAWQQIDGDGDRDGEGDQDGVELAHFAAALDRHDPRALELATELAGAVGRALGIAALMVDPAEIVIAGEVGALLGPVLPALRTALARQCLTGTEVQVRIGDSSPQQGARGAIAALRTADHPSSRHRPARAAILPHPAEGGLRVR</sequence>
<dbReference type="Gene3D" id="1.10.10.10">
    <property type="entry name" value="Winged helix-like DNA-binding domain superfamily/Winged helix DNA-binding domain"/>
    <property type="match status" value="1"/>
</dbReference>
<dbReference type="CDD" id="cd00090">
    <property type="entry name" value="HTH_ARSR"/>
    <property type="match status" value="1"/>
</dbReference>
<dbReference type="InterPro" id="IPR043129">
    <property type="entry name" value="ATPase_NBD"/>
</dbReference>
<dbReference type="InterPro" id="IPR011991">
    <property type="entry name" value="ArsR-like_HTH"/>
</dbReference>
<dbReference type="InterPro" id="IPR000600">
    <property type="entry name" value="ROK"/>
</dbReference>
<gene>
    <name evidence="4" type="ORF">CFK38_16630</name>
</gene>
<evidence type="ECO:0000313" key="5">
    <source>
        <dbReference type="Proteomes" id="UP000218165"/>
    </source>
</evidence>
<feature type="region of interest" description="Disordered" evidence="2">
    <location>
        <begin position="389"/>
        <end position="417"/>
    </location>
</feature>
<reference evidence="5" key="1">
    <citation type="submission" date="2017-09" db="EMBL/GenBank/DDBJ databases">
        <title>Brachybacterium sp. VM2412.</title>
        <authorList>
            <person name="Tak E.J."/>
            <person name="Bae J.-W."/>
        </authorList>
    </citation>
    <scope>NUCLEOTIDE SEQUENCE [LARGE SCALE GENOMIC DNA]</scope>
    <source>
        <strain evidence="5">VM2412</strain>
    </source>
</reference>
<evidence type="ECO:0000256" key="2">
    <source>
        <dbReference type="SAM" id="MobiDB-lite"/>
    </source>
</evidence>
<dbReference type="Pfam" id="PF12802">
    <property type="entry name" value="MarR_2"/>
    <property type="match status" value="1"/>
</dbReference>
<evidence type="ECO:0000259" key="3">
    <source>
        <dbReference type="Pfam" id="PF12802"/>
    </source>
</evidence>
<name>A0A291GSM8_9MICO</name>
<evidence type="ECO:0000313" key="4">
    <source>
        <dbReference type="EMBL" id="ATG52964.1"/>
    </source>
</evidence>